<feature type="domain" description="SDR-like Ig" evidence="7">
    <location>
        <begin position="61"/>
        <end position="149"/>
    </location>
</feature>
<keyword evidence="6" id="KW-0472">Membrane</keyword>
<dbReference type="Pfam" id="PF19407">
    <property type="entry name" value="DUF5979"/>
    <property type="match status" value="2"/>
</dbReference>
<evidence type="ECO:0000256" key="2">
    <source>
        <dbReference type="ARBA" id="ARBA00022512"/>
    </source>
</evidence>
<dbReference type="InterPro" id="IPR008966">
    <property type="entry name" value="Adhesion_dom_sf"/>
</dbReference>
<keyword evidence="6" id="KW-1133">Transmembrane helix</keyword>
<dbReference type="RefSeq" id="WP_141387026.1">
    <property type="nucleotide sequence ID" value="NZ_BJNZ01000001.1"/>
</dbReference>
<feature type="domain" description="DUF5979" evidence="8">
    <location>
        <begin position="443"/>
        <end position="548"/>
    </location>
</feature>
<dbReference type="PROSITE" id="PS51318">
    <property type="entry name" value="TAT"/>
    <property type="match status" value="1"/>
</dbReference>
<evidence type="ECO:0000256" key="3">
    <source>
        <dbReference type="ARBA" id="ARBA00022525"/>
    </source>
</evidence>
<dbReference type="InterPro" id="IPR041171">
    <property type="entry name" value="SDR_Ig"/>
</dbReference>
<evidence type="ECO:0000259" key="8">
    <source>
        <dbReference type="Pfam" id="PF19407"/>
    </source>
</evidence>
<dbReference type="Pfam" id="PF17961">
    <property type="entry name" value="Big_8"/>
    <property type="match status" value="1"/>
</dbReference>
<evidence type="ECO:0000313" key="10">
    <source>
        <dbReference type="Proteomes" id="UP000316659"/>
    </source>
</evidence>
<dbReference type="EMBL" id="BJNZ01000001">
    <property type="protein sequence ID" value="GED08032.1"/>
    <property type="molecule type" value="Genomic_DNA"/>
</dbReference>
<feature type="transmembrane region" description="Helical" evidence="6">
    <location>
        <begin position="575"/>
        <end position="597"/>
    </location>
</feature>
<dbReference type="Gene3D" id="2.60.40.740">
    <property type="match status" value="1"/>
</dbReference>
<evidence type="ECO:0000259" key="7">
    <source>
        <dbReference type="Pfam" id="PF17961"/>
    </source>
</evidence>
<evidence type="ECO:0000256" key="5">
    <source>
        <dbReference type="ARBA" id="ARBA00023088"/>
    </source>
</evidence>
<evidence type="ECO:0000256" key="4">
    <source>
        <dbReference type="ARBA" id="ARBA00022729"/>
    </source>
</evidence>
<dbReference type="InterPro" id="IPR006311">
    <property type="entry name" value="TAT_signal"/>
</dbReference>
<accession>A0A4Y4DRQ8</accession>
<dbReference type="Proteomes" id="UP000316659">
    <property type="component" value="Unassembled WGS sequence"/>
</dbReference>
<feature type="domain" description="DUF5979" evidence="8">
    <location>
        <begin position="340"/>
        <end position="436"/>
    </location>
</feature>
<keyword evidence="2" id="KW-0134">Cell wall</keyword>
<keyword evidence="5" id="KW-0572">Peptidoglycan-anchor</keyword>
<name>A0A4Y4DRQ8_CELCE</name>
<dbReference type="SUPFAM" id="SSF49401">
    <property type="entry name" value="Bacterial adhesins"/>
    <property type="match status" value="2"/>
</dbReference>
<sequence>MSIQPSARPARASRRPALTTALASTMTLLLGLVGVTAAASSAAAVEIDAITGVTVSHPSGTVEQWDSVRVDATWAVPDSAHPGDTFRLALPTTPRVVGFRDTFDMKDPSEAVVGSCTVEVEEIVCVLGEYVATHTGVHGSLHFLVQVTETSEEDTIVFTTGGGVEIPAGVPGGGVGVRENPAPTTPRKSGQLDLARSTIAWQVLIPGEYLTDEDGEPVVLTDTRDPRLTLDPDSFSIVYFAAEDWNDGNFAAAATPLTGDQFTLENGPEAHQLTFSVPDARGEGFVYAISYETALPDDVRPGDRFENTVAGTSVGEVTAVARYVRAGGDAFGEGMRSILVLKQVDGDGADTAVGPFAFELACVDEEGSPLPGFPQSAEVLAGGTISFAGVPVGATCELVETHDGGADRVAFAPAGPIEVTADSPEVIQVVATNTFDAHVGRIAVTKLVEGDAADVVPGATEYTVAYTYDTGAGEVSGEMVVSDGTTSDLADLPVGAVVTLDEVEPATVEGVVWKEPVFSGHGVEVLANGNARVVVGDGTTVQVTLTNHADVPTVPVDPAEPEPAEPGSSLATTGAGVTAAVAVAAALLALGLAAVLLSRRARAS</sequence>
<dbReference type="GO" id="GO:0007155">
    <property type="term" value="P:cell adhesion"/>
    <property type="evidence" value="ECO:0007669"/>
    <property type="project" value="InterPro"/>
</dbReference>
<proteinExistence type="predicted"/>
<organism evidence="9 10">
    <name type="scientific">Cellulosimicrobium cellulans</name>
    <name type="common">Arthrobacter luteus</name>
    <dbReference type="NCBI Taxonomy" id="1710"/>
    <lineage>
        <taxon>Bacteria</taxon>
        <taxon>Bacillati</taxon>
        <taxon>Actinomycetota</taxon>
        <taxon>Actinomycetes</taxon>
        <taxon>Micrococcales</taxon>
        <taxon>Promicromonosporaceae</taxon>
        <taxon>Cellulosimicrobium</taxon>
    </lineage>
</organism>
<dbReference type="InterPro" id="IPR046022">
    <property type="entry name" value="DUF5979"/>
</dbReference>
<reference evidence="9 10" key="1">
    <citation type="submission" date="2019-06" db="EMBL/GenBank/DDBJ databases">
        <title>Whole genome shotgun sequence of Cellulosimicrobium cellulans NBRC 15516.</title>
        <authorList>
            <person name="Hosoyama A."/>
            <person name="Uohara A."/>
            <person name="Ohji S."/>
            <person name="Ichikawa N."/>
        </authorList>
    </citation>
    <scope>NUCLEOTIDE SEQUENCE [LARGE SCALE GENOMIC DNA]</scope>
    <source>
        <strain evidence="9 10">NBRC 15516</strain>
    </source>
</reference>
<keyword evidence="6" id="KW-0812">Transmembrane</keyword>
<dbReference type="AlphaFoldDB" id="A0A4Y4DRQ8"/>
<evidence type="ECO:0000256" key="6">
    <source>
        <dbReference type="SAM" id="Phobius"/>
    </source>
</evidence>
<comment type="subcellular location">
    <subcellularLocation>
        <location evidence="1">Secreted</location>
        <location evidence="1">Cell wall</location>
        <topology evidence="1">Peptidoglycan-anchor</topology>
    </subcellularLocation>
</comment>
<comment type="caution">
    <text evidence="9">The sequence shown here is derived from an EMBL/GenBank/DDBJ whole genome shotgun (WGS) entry which is preliminary data.</text>
</comment>
<evidence type="ECO:0000313" key="9">
    <source>
        <dbReference type="EMBL" id="GED08032.1"/>
    </source>
</evidence>
<gene>
    <name evidence="9" type="ORF">CCE02nite_00310</name>
</gene>
<protein>
    <submittedName>
        <fullName evidence="9">Uncharacterized protein</fullName>
    </submittedName>
</protein>
<dbReference type="InterPro" id="IPR011252">
    <property type="entry name" value="Fibrogen-bd_dom1"/>
</dbReference>
<keyword evidence="4" id="KW-0732">Signal</keyword>
<evidence type="ECO:0000256" key="1">
    <source>
        <dbReference type="ARBA" id="ARBA00004168"/>
    </source>
</evidence>
<dbReference type="Gene3D" id="2.60.40.1280">
    <property type="match status" value="1"/>
</dbReference>
<keyword evidence="3" id="KW-0964">Secreted</keyword>